<name>A0A645EMZ3_9ZZZZ</name>
<reference evidence="1" key="1">
    <citation type="submission" date="2019-08" db="EMBL/GenBank/DDBJ databases">
        <authorList>
            <person name="Kucharzyk K."/>
            <person name="Murdoch R.W."/>
            <person name="Higgins S."/>
            <person name="Loffler F."/>
        </authorList>
    </citation>
    <scope>NUCLEOTIDE SEQUENCE</scope>
</reference>
<dbReference type="EMBL" id="VSSQ01048681">
    <property type="protein sequence ID" value="MPN02730.1"/>
    <property type="molecule type" value="Genomic_DNA"/>
</dbReference>
<evidence type="ECO:0000313" key="1">
    <source>
        <dbReference type="EMBL" id="MPN02730.1"/>
    </source>
</evidence>
<comment type="caution">
    <text evidence="1">The sequence shown here is derived from an EMBL/GenBank/DDBJ whole genome shotgun (WGS) entry which is preliminary data.</text>
</comment>
<accession>A0A645EMZ3</accession>
<organism evidence="1">
    <name type="scientific">bioreactor metagenome</name>
    <dbReference type="NCBI Taxonomy" id="1076179"/>
    <lineage>
        <taxon>unclassified sequences</taxon>
        <taxon>metagenomes</taxon>
        <taxon>ecological metagenomes</taxon>
    </lineage>
</organism>
<protein>
    <submittedName>
        <fullName evidence="1">Uncharacterized protein</fullName>
    </submittedName>
</protein>
<proteinExistence type="predicted"/>
<sequence length="91" mass="10139">MVYLQETSRRQVFVLVSLTVMLQTNHARRCFVDEMNLKIGAVNDDSFVNGMKNVIELIALINDLALQQQPCLCIITTLKLATIGTKEGNNG</sequence>
<dbReference type="AlphaFoldDB" id="A0A645EMZ3"/>
<gene>
    <name evidence="1" type="ORF">SDC9_149946</name>
</gene>